<evidence type="ECO:0000313" key="2">
    <source>
        <dbReference type="Proteomes" id="UP000255355"/>
    </source>
</evidence>
<dbReference type="RefSeq" id="WP_068023581.1">
    <property type="nucleotide sequence ID" value="NZ_QQAZ01000005.1"/>
</dbReference>
<dbReference type="AlphaFoldDB" id="A0A370H9Z3"/>
<reference evidence="1 2" key="1">
    <citation type="submission" date="2018-07" db="EMBL/GenBank/DDBJ databases">
        <title>Genomic Encyclopedia of Type Strains, Phase IV (KMG-IV): sequencing the most valuable type-strain genomes for metagenomic binning, comparative biology and taxonomic classification.</title>
        <authorList>
            <person name="Goeker M."/>
        </authorList>
    </citation>
    <scope>NUCLEOTIDE SEQUENCE [LARGE SCALE GENOMIC DNA]</scope>
    <source>
        <strain evidence="1 2">DSM 44952</strain>
    </source>
</reference>
<keyword evidence="2" id="KW-1185">Reference proteome</keyword>
<sequence>MPTPDPVLHRYPAHAMSPAQMHHEINGGLHSECTLNACEMLRGCWTLLIDMGHLHPTDLPEDCPVCGPQYAAPGTAHS</sequence>
<protein>
    <submittedName>
        <fullName evidence="1">Uncharacterized protein</fullName>
    </submittedName>
</protein>
<dbReference type="OrthoDB" id="4558193at2"/>
<dbReference type="STRING" id="1210089.GCA_001613165_04789"/>
<accession>A0A370H9Z3</accession>
<dbReference type="Proteomes" id="UP000255355">
    <property type="component" value="Unassembled WGS sequence"/>
</dbReference>
<gene>
    <name evidence="1" type="ORF">DFR68_105629</name>
</gene>
<organism evidence="1 2">
    <name type="scientific">Nocardia mexicana</name>
    <dbReference type="NCBI Taxonomy" id="279262"/>
    <lineage>
        <taxon>Bacteria</taxon>
        <taxon>Bacillati</taxon>
        <taxon>Actinomycetota</taxon>
        <taxon>Actinomycetes</taxon>
        <taxon>Mycobacteriales</taxon>
        <taxon>Nocardiaceae</taxon>
        <taxon>Nocardia</taxon>
    </lineage>
</organism>
<evidence type="ECO:0000313" key="1">
    <source>
        <dbReference type="EMBL" id="RDI51151.1"/>
    </source>
</evidence>
<proteinExistence type="predicted"/>
<name>A0A370H9Z3_9NOCA</name>
<dbReference type="EMBL" id="QQAZ01000005">
    <property type="protein sequence ID" value="RDI51151.1"/>
    <property type="molecule type" value="Genomic_DNA"/>
</dbReference>
<comment type="caution">
    <text evidence="1">The sequence shown here is derived from an EMBL/GenBank/DDBJ whole genome shotgun (WGS) entry which is preliminary data.</text>
</comment>